<dbReference type="InterPro" id="IPR022700">
    <property type="entry name" value="CLIP"/>
</dbReference>
<evidence type="ECO:0000313" key="16">
    <source>
        <dbReference type="RefSeq" id="XP_037884783.1"/>
    </source>
</evidence>
<dbReference type="GO" id="GO:0046872">
    <property type="term" value="F:metal ion binding"/>
    <property type="evidence" value="ECO:0007669"/>
    <property type="project" value="UniProtKB-KW"/>
</dbReference>
<dbReference type="RefSeq" id="XP_037884783.1">
    <property type="nucleotide sequence ID" value="XM_038028855.1"/>
</dbReference>
<dbReference type="InterPro" id="IPR043504">
    <property type="entry name" value="Peptidase_S1_PA_chymotrypsin"/>
</dbReference>
<dbReference type="PROSITE" id="PS50240">
    <property type="entry name" value="TRYPSIN_DOM"/>
    <property type="match status" value="2"/>
</dbReference>
<evidence type="ECO:0000259" key="13">
    <source>
        <dbReference type="PROSITE" id="PS50240"/>
    </source>
</evidence>
<evidence type="ECO:0000256" key="1">
    <source>
        <dbReference type="ARBA" id="ARBA00022670"/>
    </source>
</evidence>
<dbReference type="GO" id="GO:0004252">
    <property type="term" value="F:serine-type endopeptidase activity"/>
    <property type="evidence" value="ECO:0007669"/>
    <property type="project" value="InterPro"/>
</dbReference>
<evidence type="ECO:0000256" key="8">
    <source>
        <dbReference type="ARBA" id="ARBA00023157"/>
    </source>
</evidence>
<dbReference type="InterPro" id="IPR018114">
    <property type="entry name" value="TRYPSIN_HIS"/>
</dbReference>
<evidence type="ECO:0000256" key="5">
    <source>
        <dbReference type="ARBA" id="ARBA00022825"/>
    </source>
</evidence>
<dbReference type="SMART" id="SM00020">
    <property type="entry name" value="Tryp_SPc"/>
    <property type="match status" value="2"/>
</dbReference>
<keyword evidence="9" id="KW-0325">Glycoprotein</keyword>
<evidence type="ECO:0000256" key="10">
    <source>
        <dbReference type="ARBA" id="ARBA00024195"/>
    </source>
</evidence>
<dbReference type="InterPro" id="IPR051487">
    <property type="entry name" value="Ser/Thr_Proteases_Immune/Dev"/>
</dbReference>
<dbReference type="PROSITE" id="PS51888">
    <property type="entry name" value="CLIP"/>
    <property type="match status" value="1"/>
</dbReference>
<dbReference type="FunFam" id="2.40.10.10:FF:000078">
    <property type="entry name" value="Serine protease H137"/>
    <property type="match status" value="2"/>
</dbReference>
<dbReference type="Proteomes" id="UP000092443">
    <property type="component" value="Unplaced"/>
</dbReference>
<protein>
    <submittedName>
        <fullName evidence="16">Uncharacterized protein LOC119634606</fullName>
    </submittedName>
</protein>
<keyword evidence="5 11" id="KW-0720">Serine protease</keyword>
<dbReference type="Gene3D" id="3.30.1640.30">
    <property type="match status" value="2"/>
</dbReference>
<evidence type="ECO:0000256" key="7">
    <source>
        <dbReference type="ARBA" id="ARBA00023145"/>
    </source>
</evidence>
<dbReference type="CDD" id="cd00190">
    <property type="entry name" value="Tryp_SPc"/>
    <property type="match status" value="2"/>
</dbReference>
<keyword evidence="15" id="KW-1185">Reference proteome</keyword>
<dbReference type="InterPro" id="IPR038565">
    <property type="entry name" value="CLIP_sf"/>
</dbReference>
<evidence type="ECO:0000256" key="12">
    <source>
        <dbReference type="SAM" id="SignalP"/>
    </source>
</evidence>
<dbReference type="PANTHER" id="PTHR24256">
    <property type="entry name" value="TRYPTASE-RELATED"/>
    <property type="match status" value="1"/>
</dbReference>
<keyword evidence="1 11" id="KW-0645">Protease</keyword>
<name>A0A8U0WIN1_9MUSC</name>
<dbReference type="InterPro" id="IPR009003">
    <property type="entry name" value="Peptidase_S1_PA"/>
</dbReference>
<dbReference type="FunFam" id="2.40.10.10:FF:000028">
    <property type="entry name" value="Serine protease easter"/>
    <property type="match status" value="2"/>
</dbReference>
<feature type="chain" id="PRO_5035856977" evidence="12">
    <location>
        <begin position="26"/>
        <end position="775"/>
    </location>
</feature>
<organism evidence="15 16">
    <name type="scientific">Glossina fuscipes</name>
    <dbReference type="NCBI Taxonomy" id="7396"/>
    <lineage>
        <taxon>Eukaryota</taxon>
        <taxon>Metazoa</taxon>
        <taxon>Ecdysozoa</taxon>
        <taxon>Arthropoda</taxon>
        <taxon>Hexapoda</taxon>
        <taxon>Insecta</taxon>
        <taxon>Pterygota</taxon>
        <taxon>Neoptera</taxon>
        <taxon>Endopterygota</taxon>
        <taxon>Diptera</taxon>
        <taxon>Brachycera</taxon>
        <taxon>Muscomorpha</taxon>
        <taxon>Hippoboscoidea</taxon>
        <taxon>Glossinidae</taxon>
        <taxon>Glossina</taxon>
    </lineage>
</organism>
<keyword evidence="6" id="KW-0106">Calcium</keyword>
<evidence type="ECO:0000256" key="2">
    <source>
        <dbReference type="ARBA" id="ARBA00022723"/>
    </source>
</evidence>
<gene>
    <name evidence="16" type="primary">LOC119634606</name>
</gene>
<dbReference type="Pfam" id="PF00089">
    <property type="entry name" value="Trypsin"/>
    <property type="match status" value="2"/>
</dbReference>
<comment type="similarity">
    <text evidence="10">Belongs to the peptidase S1 family. CLIP subfamily.</text>
</comment>
<dbReference type="PROSITE" id="PS00135">
    <property type="entry name" value="TRYPSIN_SER"/>
    <property type="match status" value="2"/>
</dbReference>
<dbReference type="PRINTS" id="PR00722">
    <property type="entry name" value="CHYMOTRYPSIN"/>
</dbReference>
<keyword evidence="3 12" id="KW-0732">Signal</keyword>
<evidence type="ECO:0000256" key="6">
    <source>
        <dbReference type="ARBA" id="ARBA00022837"/>
    </source>
</evidence>
<evidence type="ECO:0000256" key="9">
    <source>
        <dbReference type="ARBA" id="ARBA00023180"/>
    </source>
</evidence>
<proteinExistence type="inferred from homology"/>
<dbReference type="Pfam" id="PF12032">
    <property type="entry name" value="CLIP"/>
    <property type="match status" value="2"/>
</dbReference>
<feature type="domain" description="Peptidase S1" evidence="13">
    <location>
        <begin position="525"/>
        <end position="775"/>
    </location>
</feature>
<dbReference type="KEGG" id="gfs:119634606"/>
<evidence type="ECO:0000256" key="3">
    <source>
        <dbReference type="ARBA" id="ARBA00022729"/>
    </source>
</evidence>
<dbReference type="InterPro" id="IPR001254">
    <property type="entry name" value="Trypsin_dom"/>
</dbReference>
<dbReference type="Gene3D" id="2.40.10.10">
    <property type="entry name" value="Trypsin-like serine proteases"/>
    <property type="match status" value="4"/>
</dbReference>
<dbReference type="SMART" id="SM00680">
    <property type="entry name" value="CLIP"/>
    <property type="match status" value="2"/>
</dbReference>
<dbReference type="GeneID" id="119634606"/>
<dbReference type="InterPro" id="IPR001314">
    <property type="entry name" value="Peptidase_S1A"/>
</dbReference>
<sequence length="775" mass="86825">MELEKNILCTLLICYLHLKFEITKAEESCQLPSYEQGVCVPFNQCKFITDLFEKYQDRIPSHHISYITRSKCSKDTEPIRICCKPEEVEQVAALVEPALLKTVGKFVEDTDYNRDFVSQLNTEGLNILNNLTCGDSNSNRVLGGEETNLNEFPWMALLRYDSPSNEFKCGGSLITNFYVLTAAHCAKTPDPIKYLLLSIGVRLGEHDLSNDVDCEQRGTKEFCAPPVENFGVERIIIHPKYTVRSTSNDVALVKLDRKVEFKAHIKPICLPATQRSMEVNINEKIFVAGWGATEAGSQSSLLLKAFVQRYNHSVCGNAFKIVLSEKQLCAGDIENGHDTCKGDSGGPLFQLNAYKRFKKFIQYGIVAAGGTACDFRYLLPSIFTNIVTYMPWITEHIVYFLFLSSIFLLIDAQQTCVTPSNENGRCVSYKECQFVNDLYAKYADNIPQYLLDYLIRSKCSTGNEPVRLCCKVEQVVVSTKPTSLSKSSRDVDDLNYSLDYISQLNAQGLKILSNIRCGYAGSNFLAGGNETKLNEYPWMALLKYDGEKFKCGGTLITNNHILTAAHCVLASTDPVIGVRLGEHDITKEIDCQPGIKTKCAPPPEDFGIKKIIVHPKYNFRKRINDIALLQLDRPVQFRKEINPICLPMTPNALNVDYNDRFLVAGWGTTETGSQSNVLLKAFLKISKLSYCANQFRLEVNLKHICAGDLETGRDTCKGDSGGPLFQLAPYQDLKKRFIQYGIVSFGGVACDLTKLLPGLYTNVITFMPWITTNIV</sequence>
<dbReference type="PROSITE" id="PS00134">
    <property type="entry name" value="TRYPSIN_HIS"/>
    <property type="match status" value="2"/>
</dbReference>
<evidence type="ECO:0000313" key="15">
    <source>
        <dbReference type="Proteomes" id="UP000092443"/>
    </source>
</evidence>
<dbReference type="GO" id="GO:0051604">
    <property type="term" value="P:protein maturation"/>
    <property type="evidence" value="ECO:0007669"/>
    <property type="project" value="UniProtKB-ARBA"/>
</dbReference>
<accession>A0A8U0WIN1</accession>
<keyword evidence="4 11" id="KW-0378">Hydrolase</keyword>
<reference evidence="16" key="1">
    <citation type="submission" date="2025-08" db="UniProtKB">
        <authorList>
            <consortium name="RefSeq"/>
        </authorList>
    </citation>
    <scope>IDENTIFICATION</scope>
    <source>
        <tissue evidence="16">Whole body pupa</tissue>
    </source>
</reference>
<evidence type="ECO:0000256" key="4">
    <source>
        <dbReference type="ARBA" id="ARBA00022801"/>
    </source>
</evidence>
<feature type="signal peptide" evidence="12">
    <location>
        <begin position="1"/>
        <end position="25"/>
    </location>
</feature>
<keyword evidence="7" id="KW-0865">Zymogen</keyword>
<dbReference type="SUPFAM" id="SSF50494">
    <property type="entry name" value="Trypsin-like serine proteases"/>
    <property type="match status" value="2"/>
</dbReference>
<feature type="domain" description="Clip" evidence="14">
    <location>
        <begin position="415"/>
        <end position="470"/>
    </location>
</feature>
<keyword evidence="2" id="KW-0479">Metal-binding</keyword>
<dbReference type="InterPro" id="IPR033116">
    <property type="entry name" value="TRYPSIN_SER"/>
</dbReference>
<evidence type="ECO:0000256" key="11">
    <source>
        <dbReference type="RuleBase" id="RU363034"/>
    </source>
</evidence>
<keyword evidence="8" id="KW-1015">Disulfide bond</keyword>
<evidence type="ECO:0000259" key="14">
    <source>
        <dbReference type="PROSITE" id="PS51888"/>
    </source>
</evidence>
<feature type="domain" description="Peptidase S1" evidence="13">
    <location>
        <begin position="141"/>
        <end position="398"/>
    </location>
</feature>
<dbReference type="AlphaFoldDB" id="A0A8U0WIN1"/>
<dbReference type="GO" id="GO:0006508">
    <property type="term" value="P:proteolysis"/>
    <property type="evidence" value="ECO:0007669"/>
    <property type="project" value="UniProtKB-KW"/>
</dbReference>